<feature type="domain" description="TF-B3" evidence="7">
    <location>
        <begin position="142"/>
        <end position="260"/>
    </location>
</feature>
<evidence type="ECO:0000259" key="8">
    <source>
        <dbReference type="PROSITE" id="PS51032"/>
    </source>
</evidence>
<evidence type="ECO:0000259" key="7">
    <source>
        <dbReference type="PROSITE" id="PS50863"/>
    </source>
</evidence>
<dbReference type="KEGG" id="rcu:8277465"/>
<dbReference type="InterPro" id="IPR001471">
    <property type="entry name" value="AP2/ERF_dom"/>
</dbReference>
<dbReference type="PANTHER" id="PTHR31140:SF60">
    <property type="entry name" value="TF-B3 DOMAIN-CONTAINING PROTEIN"/>
    <property type="match status" value="1"/>
</dbReference>
<dbReference type="EMBL" id="EQ974372">
    <property type="protein sequence ID" value="EEF30029.1"/>
    <property type="molecule type" value="Genomic_DNA"/>
</dbReference>
<dbReference type="InParanoid" id="B9T287"/>
<dbReference type="PROSITE" id="PS50863">
    <property type="entry name" value="B3"/>
    <property type="match status" value="1"/>
</dbReference>
<dbReference type="SMR" id="B9T287"/>
<dbReference type="OrthoDB" id="1567499at2759"/>
<keyword evidence="5" id="KW-0804">Transcription</keyword>
<dbReference type="Gene3D" id="3.30.730.10">
    <property type="entry name" value="AP2/ERF domain"/>
    <property type="match status" value="1"/>
</dbReference>
<dbReference type="GO" id="GO:0003677">
    <property type="term" value="F:DNA binding"/>
    <property type="evidence" value="ECO:0007669"/>
    <property type="project" value="UniProtKB-KW"/>
</dbReference>
<dbReference type="InterPro" id="IPR016177">
    <property type="entry name" value="DNA-bd_dom_sf"/>
</dbReference>
<protein>
    <submittedName>
        <fullName evidence="9">DNA-binding protein RAV1, putative</fullName>
    </submittedName>
</protein>
<dbReference type="STRING" id="3988.B9T287"/>
<organism evidence="9 10">
    <name type="scientific">Ricinus communis</name>
    <name type="common">Castor bean</name>
    <dbReference type="NCBI Taxonomy" id="3988"/>
    <lineage>
        <taxon>Eukaryota</taxon>
        <taxon>Viridiplantae</taxon>
        <taxon>Streptophyta</taxon>
        <taxon>Embryophyta</taxon>
        <taxon>Tracheophyta</taxon>
        <taxon>Spermatophyta</taxon>
        <taxon>Magnoliopsida</taxon>
        <taxon>eudicotyledons</taxon>
        <taxon>Gunneridae</taxon>
        <taxon>Pentapetalae</taxon>
        <taxon>rosids</taxon>
        <taxon>fabids</taxon>
        <taxon>Malpighiales</taxon>
        <taxon>Euphorbiaceae</taxon>
        <taxon>Acalyphoideae</taxon>
        <taxon>Acalypheae</taxon>
        <taxon>Ricinus</taxon>
    </lineage>
</organism>
<gene>
    <name evidence="9" type="ORF">RCOM_0191490</name>
</gene>
<dbReference type="SMART" id="SM01019">
    <property type="entry name" value="B3"/>
    <property type="match status" value="1"/>
</dbReference>
<evidence type="ECO:0000256" key="2">
    <source>
        <dbReference type="ARBA" id="ARBA00009089"/>
    </source>
</evidence>
<dbReference type="Pfam" id="PF02362">
    <property type="entry name" value="B3"/>
    <property type="match status" value="1"/>
</dbReference>
<keyword evidence="4 9" id="KW-0238">DNA-binding</keyword>
<name>B9T287_RICCO</name>
<dbReference type="SUPFAM" id="SSF101936">
    <property type="entry name" value="DNA-binding pseudobarrel domain"/>
    <property type="match status" value="1"/>
</dbReference>
<keyword evidence="6" id="KW-0539">Nucleus</keyword>
<evidence type="ECO:0000256" key="5">
    <source>
        <dbReference type="ARBA" id="ARBA00023163"/>
    </source>
</evidence>
<evidence type="ECO:0000313" key="10">
    <source>
        <dbReference type="Proteomes" id="UP000008311"/>
    </source>
</evidence>
<evidence type="ECO:0000256" key="1">
    <source>
        <dbReference type="ARBA" id="ARBA00004123"/>
    </source>
</evidence>
<dbReference type="SMART" id="SM00380">
    <property type="entry name" value="AP2"/>
    <property type="match status" value="1"/>
</dbReference>
<reference evidence="10" key="1">
    <citation type="journal article" date="2010" name="Nat. Biotechnol.">
        <title>Draft genome sequence of the oilseed species Ricinus communis.</title>
        <authorList>
            <person name="Chan A.P."/>
            <person name="Crabtree J."/>
            <person name="Zhao Q."/>
            <person name="Lorenzi H."/>
            <person name="Orvis J."/>
            <person name="Puiu D."/>
            <person name="Melake-Berhan A."/>
            <person name="Jones K.M."/>
            <person name="Redman J."/>
            <person name="Chen G."/>
            <person name="Cahoon E.B."/>
            <person name="Gedil M."/>
            <person name="Stanke M."/>
            <person name="Haas B.J."/>
            <person name="Wortman J.R."/>
            <person name="Fraser-Liggett C.M."/>
            <person name="Ravel J."/>
            <person name="Rabinowicz P.D."/>
        </authorList>
    </citation>
    <scope>NUCLEOTIDE SEQUENCE [LARGE SCALE GENOMIC DNA]</scope>
    <source>
        <strain evidence="10">cv. Hale</strain>
    </source>
</reference>
<dbReference type="InterPro" id="IPR015300">
    <property type="entry name" value="DNA-bd_pseudobarrel_sf"/>
</dbReference>
<dbReference type="InterPro" id="IPR036955">
    <property type="entry name" value="AP2/ERF_dom_sf"/>
</dbReference>
<evidence type="ECO:0000256" key="3">
    <source>
        <dbReference type="ARBA" id="ARBA00023015"/>
    </source>
</evidence>
<dbReference type="PROSITE" id="PS51032">
    <property type="entry name" value="AP2_ERF"/>
    <property type="match status" value="1"/>
</dbReference>
<sequence length="325" mass="37999">MASPNSKMIVSLNQQNESYSSCVRGSSSKFRGVILLRSGKWGARIAYKYKAYWLGTYDIEEEAAIAYDRAAIKLQRSDAPLNFPMPIYTVQETKFQGQYSNEEILDMIKDKTYLSKYANYLANQSLVREFAYEQGITYRMLFRKELTQTDVTHIKGFHIPKDHAIEYFPPLVGANSGIGHENGNNNKSIDLIFYDKHCRPWTFRYSYWKSTQTYVFTKGWRHFLKMNDLRTKDSVFFYKCEYQGKTGGRVFYMIDVLRTSIQSYAVGRNLEKEIGQMKRVENEEDVDEVMEEEETSNGVKLFGVHISNGKPDHKRKRAHEYQHQL</sequence>
<dbReference type="Gene3D" id="2.40.330.10">
    <property type="entry name" value="DNA-binding pseudobarrel domain"/>
    <property type="match status" value="1"/>
</dbReference>
<dbReference type="CDD" id="cd10017">
    <property type="entry name" value="B3_DNA"/>
    <property type="match status" value="1"/>
</dbReference>
<dbReference type="PANTHER" id="PTHR31140">
    <property type="entry name" value="B3 DOMAIN-CONTAINING TRANSCRIPTION FACTOR ABI3"/>
    <property type="match status" value="1"/>
</dbReference>
<comment type="subcellular location">
    <subcellularLocation>
        <location evidence="1">Nucleus</location>
    </subcellularLocation>
</comment>
<dbReference type="GO" id="GO:0003700">
    <property type="term" value="F:DNA-binding transcription factor activity"/>
    <property type="evidence" value="ECO:0007669"/>
    <property type="project" value="InterPro"/>
</dbReference>
<comment type="similarity">
    <text evidence="2">Belongs to the AP2/ERF transcription factor family. RAV subfamily.</text>
</comment>
<dbReference type="InterPro" id="IPR003340">
    <property type="entry name" value="B3_DNA-bd"/>
</dbReference>
<dbReference type="Proteomes" id="UP000008311">
    <property type="component" value="Unassembled WGS sequence"/>
</dbReference>
<accession>B9T287</accession>
<dbReference type="SUPFAM" id="SSF54171">
    <property type="entry name" value="DNA-binding domain"/>
    <property type="match status" value="1"/>
</dbReference>
<dbReference type="AlphaFoldDB" id="B9T287"/>
<proteinExistence type="inferred from homology"/>
<dbReference type="eggNOG" id="ENOG502RYAM">
    <property type="taxonomic scope" value="Eukaryota"/>
</dbReference>
<dbReference type="InterPro" id="IPR044800">
    <property type="entry name" value="LEC2-like"/>
</dbReference>
<evidence type="ECO:0000256" key="6">
    <source>
        <dbReference type="ARBA" id="ARBA00023242"/>
    </source>
</evidence>
<dbReference type="GO" id="GO:0005634">
    <property type="term" value="C:nucleus"/>
    <property type="evidence" value="ECO:0007669"/>
    <property type="project" value="UniProtKB-SubCell"/>
</dbReference>
<keyword evidence="3" id="KW-0805">Transcription regulation</keyword>
<dbReference type="CDD" id="cd00018">
    <property type="entry name" value="AP2"/>
    <property type="match status" value="1"/>
</dbReference>
<dbReference type="OMA" id="FTKGWRH"/>
<dbReference type="PRINTS" id="PR00367">
    <property type="entry name" value="ETHRSPELEMNT"/>
</dbReference>
<evidence type="ECO:0000313" key="9">
    <source>
        <dbReference type="EMBL" id="EEF30029.1"/>
    </source>
</evidence>
<evidence type="ECO:0000256" key="4">
    <source>
        <dbReference type="ARBA" id="ARBA00023125"/>
    </source>
</evidence>
<feature type="domain" description="AP2/ERF" evidence="8">
    <location>
        <begin position="29"/>
        <end position="84"/>
    </location>
</feature>
<keyword evidence="10" id="KW-1185">Reference proteome</keyword>